<keyword evidence="7" id="KW-1185">Reference proteome</keyword>
<keyword evidence="3 4" id="KW-0732">Signal</keyword>
<dbReference type="PIRSF" id="PIRSF002741">
    <property type="entry name" value="MppA"/>
    <property type="match status" value="1"/>
</dbReference>
<name>A0A1H4NE70_9MICC</name>
<accession>A0A1H4NE70</accession>
<dbReference type="Pfam" id="PF00496">
    <property type="entry name" value="SBP_bac_5"/>
    <property type="match status" value="1"/>
</dbReference>
<dbReference type="InterPro" id="IPR039424">
    <property type="entry name" value="SBP_5"/>
</dbReference>
<dbReference type="GO" id="GO:1904680">
    <property type="term" value="F:peptide transmembrane transporter activity"/>
    <property type="evidence" value="ECO:0007669"/>
    <property type="project" value="TreeGrafter"/>
</dbReference>
<proteinExistence type="inferred from homology"/>
<dbReference type="AlphaFoldDB" id="A0A1H4NE70"/>
<dbReference type="CDD" id="cd08493">
    <property type="entry name" value="PBP2_DppA_like"/>
    <property type="match status" value="1"/>
</dbReference>
<dbReference type="PROSITE" id="PS51257">
    <property type="entry name" value="PROKAR_LIPOPROTEIN"/>
    <property type="match status" value="1"/>
</dbReference>
<dbReference type="GO" id="GO:0043190">
    <property type="term" value="C:ATP-binding cassette (ABC) transporter complex"/>
    <property type="evidence" value="ECO:0007669"/>
    <property type="project" value="InterPro"/>
</dbReference>
<dbReference type="PANTHER" id="PTHR30290:SF9">
    <property type="entry name" value="OLIGOPEPTIDE-BINDING PROTEIN APPA"/>
    <property type="match status" value="1"/>
</dbReference>
<dbReference type="InterPro" id="IPR030678">
    <property type="entry name" value="Peptide/Ni-bd"/>
</dbReference>
<dbReference type="GO" id="GO:0042597">
    <property type="term" value="C:periplasmic space"/>
    <property type="evidence" value="ECO:0007669"/>
    <property type="project" value="UniProtKB-ARBA"/>
</dbReference>
<evidence type="ECO:0000313" key="7">
    <source>
        <dbReference type="Proteomes" id="UP000182652"/>
    </source>
</evidence>
<dbReference type="STRING" id="156980.SAMN04489745_1628"/>
<feature type="signal peptide" evidence="4">
    <location>
        <begin position="1"/>
        <end position="38"/>
    </location>
</feature>
<dbReference type="GO" id="GO:0015833">
    <property type="term" value="P:peptide transport"/>
    <property type="evidence" value="ECO:0007669"/>
    <property type="project" value="TreeGrafter"/>
</dbReference>
<gene>
    <name evidence="6" type="ORF">SAMN04489745_1628</name>
</gene>
<dbReference type="Proteomes" id="UP000182652">
    <property type="component" value="Unassembled WGS sequence"/>
</dbReference>
<keyword evidence="2" id="KW-0813">Transport</keyword>
<evidence type="ECO:0000256" key="4">
    <source>
        <dbReference type="SAM" id="SignalP"/>
    </source>
</evidence>
<reference evidence="6 7" key="1">
    <citation type="submission" date="2016-10" db="EMBL/GenBank/DDBJ databases">
        <authorList>
            <person name="de Groot N.N."/>
        </authorList>
    </citation>
    <scope>NUCLEOTIDE SEQUENCE [LARGE SCALE GENOMIC DNA]</scope>
    <source>
        <strain evidence="6 7">DSM 10495</strain>
    </source>
</reference>
<feature type="chain" id="PRO_5039575064" evidence="4">
    <location>
        <begin position="39"/>
        <end position="557"/>
    </location>
</feature>
<sequence length="557" mass="60551">MKPVAPARSVRVPRTRRLLAAASAAVVLLSGCTSPVTPEPSTSSSSAPTKAFRFGTPAPPVGLDPALTSDLESYRVTRQVLEGLLTVDAITGKPAPSLATEWKASDDGLRYDFTLRQGVTFQDGTPFNAQAVCTNFQRWYKLSPALRKESSATFGTIFRGYSDEPAKSIYRGCTAGDAHHVSIDLSEPFTGFLQALTMPSLAISSPKALAQGKADSLTQTKAGTKVSTYGTHPVGTGPFQFTSWNESEVTLSSNPHYWGDRGEIGTVTFRVISHPEVRREALDKGEIDAYDNITVDTMEALVKKGQQVVQRDPFSVMYLGMNQSVAPLNNLKVRQAIEYAVDKNTIVRRFYLDGTAQATQFVPPRLSGFNNGAPALGYDPNKAKALLKEANYDGKPIPFYYPVNVTRAYLPSPEKVYAEIARQLTAVGLVIKPVPVPWTEGYAQKVTSAGNHGLHLFGWNGSYADPDNFLSPLFGSTRSEFGYTDADVFKDIARARTLPDGDERSTLYRSINERIAKALPALPIAYPISALAMSDRVVSYPSSPVLNEVFSKVKLKG</sequence>
<dbReference type="RefSeq" id="WP_082723995.1">
    <property type="nucleotide sequence ID" value="NZ_FNSN01000003.1"/>
</dbReference>
<dbReference type="SUPFAM" id="SSF53850">
    <property type="entry name" value="Periplasmic binding protein-like II"/>
    <property type="match status" value="1"/>
</dbReference>
<evidence type="ECO:0000313" key="6">
    <source>
        <dbReference type="EMBL" id="SEB93118.1"/>
    </source>
</evidence>
<organism evidence="6 7">
    <name type="scientific">Arthrobacter woluwensis</name>
    <dbReference type="NCBI Taxonomy" id="156980"/>
    <lineage>
        <taxon>Bacteria</taxon>
        <taxon>Bacillati</taxon>
        <taxon>Actinomycetota</taxon>
        <taxon>Actinomycetes</taxon>
        <taxon>Micrococcales</taxon>
        <taxon>Micrococcaceae</taxon>
        <taxon>Arthrobacter</taxon>
    </lineage>
</organism>
<dbReference type="Gene3D" id="3.90.76.10">
    <property type="entry name" value="Dipeptide-binding Protein, Domain 1"/>
    <property type="match status" value="1"/>
</dbReference>
<feature type="domain" description="Solute-binding protein family 5" evidence="5">
    <location>
        <begin position="93"/>
        <end position="479"/>
    </location>
</feature>
<evidence type="ECO:0000256" key="1">
    <source>
        <dbReference type="ARBA" id="ARBA00005695"/>
    </source>
</evidence>
<dbReference type="InterPro" id="IPR000914">
    <property type="entry name" value="SBP_5_dom"/>
</dbReference>
<evidence type="ECO:0000259" key="5">
    <source>
        <dbReference type="Pfam" id="PF00496"/>
    </source>
</evidence>
<dbReference type="EMBL" id="FNSN01000003">
    <property type="protein sequence ID" value="SEB93118.1"/>
    <property type="molecule type" value="Genomic_DNA"/>
</dbReference>
<dbReference type="Gene3D" id="3.40.190.10">
    <property type="entry name" value="Periplasmic binding protein-like II"/>
    <property type="match status" value="1"/>
</dbReference>
<dbReference type="Gene3D" id="3.10.105.10">
    <property type="entry name" value="Dipeptide-binding Protein, Domain 3"/>
    <property type="match status" value="1"/>
</dbReference>
<dbReference type="PANTHER" id="PTHR30290">
    <property type="entry name" value="PERIPLASMIC BINDING COMPONENT OF ABC TRANSPORTER"/>
    <property type="match status" value="1"/>
</dbReference>
<evidence type="ECO:0000256" key="2">
    <source>
        <dbReference type="ARBA" id="ARBA00022448"/>
    </source>
</evidence>
<protein>
    <submittedName>
        <fullName evidence="6">Peptide/nickel transport system substrate-binding protein</fullName>
    </submittedName>
</protein>
<evidence type="ECO:0000256" key="3">
    <source>
        <dbReference type="ARBA" id="ARBA00022729"/>
    </source>
</evidence>
<comment type="similarity">
    <text evidence="1">Belongs to the bacterial solute-binding protein 5 family.</text>
</comment>